<keyword evidence="2" id="KW-1185">Reference proteome</keyword>
<organism evidence="1 2">
    <name type="scientific">Trinickia dabaoshanensis</name>
    <dbReference type="NCBI Taxonomy" id="564714"/>
    <lineage>
        <taxon>Bacteria</taxon>
        <taxon>Pseudomonadati</taxon>
        <taxon>Pseudomonadota</taxon>
        <taxon>Betaproteobacteria</taxon>
        <taxon>Burkholderiales</taxon>
        <taxon>Burkholderiaceae</taxon>
        <taxon>Trinickia</taxon>
    </lineage>
</organism>
<name>A0A2N7VJF2_9BURK</name>
<dbReference type="OrthoDB" id="8988083at2"/>
<accession>A0A2N7VJF2</accession>
<dbReference type="Proteomes" id="UP000235616">
    <property type="component" value="Unassembled WGS sequence"/>
</dbReference>
<dbReference type="EMBL" id="PNYA01000020">
    <property type="protein sequence ID" value="PMS17281.1"/>
    <property type="molecule type" value="Genomic_DNA"/>
</dbReference>
<reference evidence="1 2" key="1">
    <citation type="submission" date="2018-01" db="EMBL/GenBank/DDBJ databases">
        <title>Whole genome analyses suggest that Burkholderia sensu lato contains two further novel genera in the rhizoxinica-symbiotica group Mycetohabitans gen. nov., and Trinickia gen. nov.: implications for the evolution of diazotrophy and nodulation in the Burkholderiaceae.</title>
        <authorList>
            <person name="Estrada-de los Santos P."/>
            <person name="Palmer M."/>
            <person name="Chavez-Ramirez B."/>
            <person name="Beukes C."/>
            <person name="Steenkamp E.T."/>
            <person name="Hirsch A.M."/>
            <person name="Manyaka P."/>
            <person name="Maluk M."/>
            <person name="Lafos M."/>
            <person name="Crook M."/>
            <person name="Gross E."/>
            <person name="Simon M.F."/>
            <person name="Bueno dos Reis Junior F."/>
            <person name="Poole P.S."/>
            <person name="Venter S.N."/>
            <person name="James E.K."/>
        </authorList>
    </citation>
    <scope>NUCLEOTIDE SEQUENCE [LARGE SCALE GENOMIC DNA]</scope>
    <source>
        <strain evidence="1 2">GIMN1.004</strain>
    </source>
</reference>
<sequence>MNGKQLAVPANIGVVQPTLAAPKGCMYPLNTVDESGKIRMLEPSNAPYTLGQFFAIWGQPLTSTNVAGLQGSPVTVYVNDGGTLTQYTGCLCTLTLPIHGEITIMVGTPLTQIPTYTWTDPPPFDPNPITLSYGGTVGTTPYWPDGDTATGGAGASIDGLACTPSTASNYHVHAHLAIVYNGQWLQLPEHIGLLSQCTYEMHTHDHTGIIHIEAPDVNNYTLGDFFDIWGQPLTSTNVAGLTGDVVAYVNDNGEARRYMGDLRALPLVSLRDVTLQVGTPAVSTLATYSWYEPQ</sequence>
<evidence type="ECO:0000313" key="1">
    <source>
        <dbReference type="EMBL" id="PMS17281.1"/>
    </source>
</evidence>
<comment type="caution">
    <text evidence="1">The sequence shown here is derived from an EMBL/GenBank/DDBJ whole genome shotgun (WGS) entry which is preliminary data.</text>
</comment>
<evidence type="ECO:0000313" key="2">
    <source>
        <dbReference type="Proteomes" id="UP000235616"/>
    </source>
</evidence>
<dbReference type="AlphaFoldDB" id="A0A2N7VJF2"/>
<proteinExistence type="predicted"/>
<protein>
    <submittedName>
        <fullName evidence="1">Uncharacterized protein</fullName>
    </submittedName>
</protein>
<gene>
    <name evidence="1" type="ORF">C0Z18_21010</name>
</gene>